<dbReference type="EMBL" id="JAMQBK010000046">
    <property type="protein sequence ID" value="MCM2372387.1"/>
    <property type="molecule type" value="Genomic_DNA"/>
</dbReference>
<sequence>MVRHEADREDLLVEGVNLPERGRISDSRDDHAWVLGWRSPAAVSVFDGVDPVFQFNTSGQLRRVYLDGQKLAAQNGRLSQMVRTVSANGRMTLHPQALSDEQHLRVHDRLAQTKAELLKTLNSGQIIVETIGMEQTEFLERVRRWCDDSLPVQVADSPNVAG</sequence>
<organism evidence="1 2">
    <name type="scientific">Aporhodopirellula aestuarii</name>
    <dbReference type="NCBI Taxonomy" id="2950107"/>
    <lineage>
        <taxon>Bacteria</taxon>
        <taxon>Pseudomonadati</taxon>
        <taxon>Planctomycetota</taxon>
        <taxon>Planctomycetia</taxon>
        <taxon>Pirellulales</taxon>
        <taxon>Pirellulaceae</taxon>
        <taxon>Aporhodopirellula</taxon>
    </lineage>
</organism>
<evidence type="ECO:0000313" key="2">
    <source>
        <dbReference type="Proteomes" id="UP001202961"/>
    </source>
</evidence>
<reference evidence="1 2" key="1">
    <citation type="journal article" date="2022" name="Syst. Appl. Microbiol.">
        <title>Rhodopirellula aestuarii sp. nov., a novel member of the genus Rhodopirellula isolated from brackish sediments collected in the Tagus River estuary, Portugal.</title>
        <authorList>
            <person name="Vitorino I.R."/>
            <person name="Klimek D."/>
            <person name="Calusinska M."/>
            <person name="Lobo-da-Cunha A."/>
            <person name="Vasconcelos V."/>
            <person name="Lage O.M."/>
        </authorList>
    </citation>
    <scope>NUCLEOTIDE SEQUENCE [LARGE SCALE GENOMIC DNA]</scope>
    <source>
        <strain evidence="1 2">ICT_H3.1</strain>
    </source>
</reference>
<name>A0ABT0U615_9BACT</name>
<accession>A0ABT0U615</accession>
<gene>
    <name evidence="1" type="ORF">NB063_17400</name>
</gene>
<evidence type="ECO:0000313" key="1">
    <source>
        <dbReference type="EMBL" id="MCM2372387.1"/>
    </source>
</evidence>
<dbReference type="Proteomes" id="UP001202961">
    <property type="component" value="Unassembled WGS sequence"/>
</dbReference>
<proteinExistence type="predicted"/>
<comment type="caution">
    <text evidence="1">The sequence shown here is derived from an EMBL/GenBank/DDBJ whole genome shotgun (WGS) entry which is preliminary data.</text>
</comment>
<dbReference type="RefSeq" id="WP_250930021.1">
    <property type="nucleotide sequence ID" value="NZ_JAMQBK010000046.1"/>
</dbReference>
<protein>
    <submittedName>
        <fullName evidence="1">Uncharacterized protein</fullName>
    </submittedName>
</protein>
<keyword evidence="2" id="KW-1185">Reference proteome</keyword>